<evidence type="ECO:0000313" key="3">
    <source>
        <dbReference type="Proteomes" id="UP000004757"/>
    </source>
</evidence>
<keyword evidence="1" id="KW-1133">Transmembrane helix</keyword>
<sequence>MPPNHQGIGGPAPHEMYYFHPVAILQYNRGIILFAHYLVIYAYGDMPFVIALFLQ</sequence>
<evidence type="ECO:0000313" key="2">
    <source>
        <dbReference type="EMBL" id="EFF41370.1"/>
    </source>
</evidence>
<gene>
    <name evidence="2" type="ORF">MALL_0844</name>
</gene>
<dbReference type="Proteomes" id="UP000004757">
    <property type="component" value="Unassembled WGS sequence"/>
</dbReference>
<accession>D4XWA7</accession>
<protein>
    <submittedName>
        <fullName evidence="2">Uncharacterized protein</fullName>
    </submittedName>
</protein>
<feature type="transmembrane region" description="Helical" evidence="1">
    <location>
        <begin position="31"/>
        <end position="54"/>
    </location>
</feature>
<keyword evidence="1" id="KW-0472">Membrane</keyword>
<organism evidence="2 3">
    <name type="scientific">Mycoplasmopsis alligatoris A21JP2</name>
    <dbReference type="NCBI Taxonomy" id="747682"/>
    <lineage>
        <taxon>Bacteria</taxon>
        <taxon>Bacillati</taxon>
        <taxon>Mycoplasmatota</taxon>
        <taxon>Mycoplasmoidales</taxon>
        <taxon>Metamycoplasmataceae</taxon>
        <taxon>Mycoplasmopsis</taxon>
    </lineage>
</organism>
<keyword evidence="3" id="KW-1185">Reference proteome</keyword>
<name>D4XWA7_9BACT</name>
<dbReference type="AlphaFoldDB" id="D4XWA7"/>
<reference evidence="2 3" key="1">
    <citation type="submission" date="2010-03" db="EMBL/GenBank/DDBJ databases">
        <authorList>
            <person name="Glass J.I."/>
            <person name="Benders G.A."/>
            <person name="Durkin A.S."/>
            <person name="Farmerie W.G."/>
            <person name="Hlavinka K."/>
            <person name="Hostetler J."/>
            <person name="Jackson J."/>
            <person name="May M.A."/>
            <person name="Miller R.H."/>
            <person name="Paralanov V."/>
            <person name="Radune D."/>
            <person name="Szczypinski B."/>
            <person name="Brown D.R."/>
        </authorList>
    </citation>
    <scope>NUCLEOTIDE SEQUENCE [LARGE SCALE GENOMIC DNA]</scope>
    <source>
        <strain evidence="2 3">A21JP2</strain>
    </source>
</reference>
<dbReference type="EMBL" id="ADNC01000025">
    <property type="protein sequence ID" value="EFF41370.1"/>
    <property type="molecule type" value="Genomic_DNA"/>
</dbReference>
<proteinExistence type="predicted"/>
<keyword evidence="1" id="KW-0812">Transmembrane</keyword>
<evidence type="ECO:0000256" key="1">
    <source>
        <dbReference type="SAM" id="Phobius"/>
    </source>
</evidence>
<comment type="caution">
    <text evidence="2">The sequence shown here is derived from an EMBL/GenBank/DDBJ whole genome shotgun (WGS) entry which is preliminary data.</text>
</comment>